<proteinExistence type="predicted"/>
<protein>
    <submittedName>
        <fullName evidence="1">Uncharacterized protein</fullName>
    </submittedName>
</protein>
<sequence>MALRDIERSPITMRRTPRGLEPVSALDAELIDRHPIGSDIEVSIRRRRSSAQNALYWSVLAAVIASGRCAFATAEHLHEALKEGLGYVVPRRLLDGSTAWRTDSTAFANMDAAEFRIFFDRAMEAISTQVLPGVDPIALLDEARAKIERAA</sequence>
<comment type="caution">
    <text evidence="1">The sequence shown here is derived from an EMBL/GenBank/DDBJ whole genome shotgun (WGS) entry which is preliminary data.</text>
</comment>
<dbReference type="AlphaFoldDB" id="A0A9W6JI17"/>
<dbReference type="EMBL" id="BSFK01000016">
    <property type="protein sequence ID" value="GLK78015.1"/>
    <property type="molecule type" value="Genomic_DNA"/>
</dbReference>
<reference evidence="1" key="2">
    <citation type="submission" date="2023-01" db="EMBL/GenBank/DDBJ databases">
        <authorList>
            <person name="Sun Q."/>
            <person name="Evtushenko L."/>
        </authorList>
    </citation>
    <scope>NUCLEOTIDE SEQUENCE</scope>
    <source>
        <strain evidence="1">VKM B-2555</strain>
    </source>
</reference>
<organism evidence="1 2">
    <name type="scientific">Methylopila jiangsuensis</name>
    <dbReference type="NCBI Taxonomy" id="586230"/>
    <lineage>
        <taxon>Bacteria</taxon>
        <taxon>Pseudomonadati</taxon>
        <taxon>Pseudomonadota</taxon>
        <taxon>Alphaproteobacteria</taxon>
        <taxon>Hyphomicrobiales</taxon>
        <taxon>Methylopilaceae</taxon>
        <taxon>Methylopila</taxon>
    </lineage>
</organism>
<accession>A0A9W6JI17</accession>
<dbReference type="Proteomes" id="UP001143364">
    <property type="component" value="Unassembled WGS sequence"/>
</dbReference>
<reference evidence="1" key="1">
    <citation type="journal article" date="2014" name="Int. J. Syst. Evol. Microbiol.">
        <title>Complete genome sequence of Corynebacterium casei LMG S-19264T (=DSM 44701T), isolated from a smear-ripened cheese.</title>
        <authorList>
            <consortium name="US DOE Joint Genome Institute (JGI-PGF)"/>
            <person name="Walter F."/>
            <person name="Albersmeier A."/>
            <person name="Kalinowski J."/>
            <person name="Ruckert C."/>
        </authorList>
    </citation>
    <scope>NUCLEOTIDE SEQUENCE</scope>
    <source>
        <strain evidence="1">VKM B-2555</strain>
    </source>
</reference>
<evidence type="ECO:0000313" key="2">
    <source>
        <dbReference type="Proteomes" id="UP001143364"/>
    </source>
</evidence>
<gene>
    <name evidence="1" type="ORF">GCM10008171_32690</name>
</gene>
<name>A0A9W6JI17_9HYPH</name>
<evidence type="ECO:0000313" key="1">
    <source>
        <dbReference type="EMBL" id="GLK78015.1"/>
    </source>
</evidence>
<dbReference type="RefSeq" id="WP_271205835.1">
    <property type="nucleotide sequence ID" value="NZ_BSFK01000016.1"/>
</dbReference>
<keyword evidence="2" id="KW-1185">Reference proteome</keyword>